<protein>
    <submittedName>
        <fullName evidence="1">Uncharacterized protein</fullName>
    </submittedName>
</protein>
<name>A0A1F5GW35_9BACT</name>
<dbReference type="InterPro" id="IPR051319">
    <property type="entry name" value="Oligoribo/pAp-PDE_c-di-AMP_PDE"/>
</dbReference>
<dbReference type="PANTHER" id="PTHR47618">
    <property type="entry name" value="BIFUNCTIONAL OLIGORIBONUCLEASE AND PAP PHOSPHATASE NRNA"/>
    <property type="match status" value="1"/>
</dbReference>
<accession>A0A1F5GW35</accession>
<dbReference type="Proteomes" id="UP000178336">
    <property type="component" value="Unassembled WGS sequence"/>
</dbReference>
<evidence type="ECO:0000313" key="1">
    <source>
        <dbReference type="EMBL" id="OGD96025.1"/>
    </source>
</evidence>
<dbReference type="PANTHER" id="PTHR47618:SF1">
    <property type="entry name" value="BIFUNCTIONAL OLIGORIBONUCLEASE AND PAP PHOSPHATASE NRNA"/>
    <property type="match status" value="1"/>
</dbReference>
<evidence type="ECO:0000313" key="2">
    <source>
        <dbReference type="Proteomes" id="UP000178336"/>
    </source>
</evidence>
<dbReference type="Gene3D" id="3.90.1640.10">
    <property type="entry name" value="inorganic pyrophosphatase (n-terminal core)"/>
    <property type="match status" value="1"/>
</dbReference>
<dbReference type="EMBL" id="MFBN01000002">
    <property type="protein sequence ID" value="OGD96025.1"/>
    <property type="molecule type" value="Genomic_DNA"/>
</dbReference>
<gene>
    <name evidence="1" type="ORF">A3A48_00115</name>
</gene>
<dbReference type="SUPFAM" id="SSF64182">
    <property type="entry name" value="DHH phosphoesterases"/>
    <property type="match status" value="1"/>
</dbReference>
<dbReference type="InterPro" id="IPR038763">
    <property type="entry name" value="DHH_sf"/>
</dbReference>
<dbReference type="STRING" id="1797724.A3A48_00115"/>
<sequence length="309" mass="34232">MDQNFKEKTLENITKAEAVSVLVSKAGGFDGLAAGLALYLSLTKLEKKVNILAQAPTVSDARRLYGVDYIGKTEKDNNLVIVINDAVATVDKVTYFLDKNKLKIVIHPLAGSKGASQEQITYEQSARNTEMVFLIGYKTKEELEQEITHEQLISSDNWIVNINIGNLDQKFTQVTFSNPEGKSLSEVTAQMIRELALPLDEDISYNLFAGIAQKTNNFSPYHSNSSCFEIASWLMKFGAGKASLAQNATKLQAGQKAQSATNFYTSQSPNPVFEHVSDIDEKVINADSEQDWLTPPKIYKGSKSFDREN</sequence>
<proteinExistence type="predicted"/>
<organism evidence="1 2">
    <name type="scientific">Candidatus Curtissbacteria bacterium RIFCSPLOWO2_01_FULL_37_9</name>
    <dbReference type="NCBI Taxonomy" id="1797724"/>
    <lineage>
        <taxon>Bacteria</taxon>
        <taxon>Candidatus Curtissiibacteriota</taxon>
    </lineage>
</organism>
<dbReference type="AlphaFoldDB" id="A0A1F5GW35"/>
<comment type="caution">
    <text evidence="1">The sequence shown here is derived from an EMBL/GenBank/DDBJ whole genome shotgun (WGS) entry which is preliminary data.</text>
</comment>
<reference evidence="1 2" key="1">
    <citation type="journal article" date="2016" name="Nat. Commun.">
        <title>Thousands of microbial genomes shed light on interconnected biogeochemical processes in an aquifer system.</title>
        <authorList>
            <person name="Anantharaman K."/>
            <person name="Brown C.T."/>
            <person name="Hug L.A."/>
            <person name="Sharon I."/>
            <person name="Castelle C.J."/>
            <person name="Probst A.J."/>
            <person name="Thomas B.C."/>
            <person name="Singh A."/>
            <person name="Wilkins M.J."/>
            <person name="Karaoz U."/>
            <person name="Brodie E.L."/>
            <person name="Williams K.H."/>
            <person name="Hubbard S.S."/>
            <person name="Banfield J.F."/>
        </authorList>
    </citation>
    <scope>NUCLEOTIDE SEQUENCE [LARGE SCALE GENOMIC DNA]</scope>
</reference>